<dbReference type="EMBL" id="BART01014179">
    <property type="protein sequence ID" value="GAG85784.1"/>
    <property type="molecule type" value="Genomic_DNA"/>
</dbReference>
<proteinExistence type="predicted"/>
<dbReference type="AlphaFoldDB" id="X1ASE6"/>
<name>X1ASE6_9ZZZZ</name>
<sequence>MAEEPQFPDLPDVGDILDRKERFIVKKTTVLKCQKCSIKYSREFKEGDYIFKKI</sequence>
<organism evidence="1">
    <name type="scientific">marine sediment metagenome</name>
    <dbReference type="NCBI Taxonomy" id="412755"/>
    <lineage>
        <taxon>unclassified sequences</taxon>
        <taxon>metagenomes</taxon>
        <taxon>ecological metagenomes</taxon>
    </lineage>
</organism>
<protein>
    <submittedName>
        <fullName evidence="1">Uncharacterized protein</fullName>
    </submittedName>
</protein>
<accession>X1ASE6</accession>
<evidence type="ECO:0000313" key="1">
    <source>
        <dbReference type="EMBL" id="GAG85784.1"/>
    </source>
</evidence>
<comment type="caution">
    <text evidence="1">The sequence shown here is derived from an EMBL/GenBank/DDBJ whole genome shotgun (WGS) entry which is preliminary data.</text>
</comment>
<feature type="non-terminal residue" evidence="1">
    <location>
        <position position="54"/>
    </location>
</feature>
<reference evidence="1" key="1">
    <citation type="journal article" date="2014" name="Front. Microbiol.">
        <title>High frequency of phylogenetically diverse reductive dehalogenase-homologous genes in deep subseafloor sedimentary metagenomes.</title>
        <authorList>
            <person name="Kawai M."/>
            <person name="Futagami T."/>
            <person name="Toyoda A."/>
            <person name="Takaki Y."/>
            <person name="Nishi S."/>
            <person name="Hori S."/>
            <person name="Arai W."/>
            <person name="Tsubouchi T."/>
            <person name="Morono Y."/>
            <person name="Uchiyama I."/>
            <person name="Ito T."/>
            <person name="Fujiyama A."/>
            <person name="Inagaki F."/>
            <person name="Takami H."/>
        </authorList>
    </citation>
    <scope>NUCLEOTIDE SEQUENCE</scope>
    <source>
        <strain evidence="1">Expedition CK06-06</strain>
    </source>
</reference>
<gene>
    <name evidence="1" type="ORF">S01H4_28486</name>
</gene>